<protein>
    <submittedName>
        <fullName evidence="2">Uncharacterized protein</fullName>
    </submittedName>
</protein>
<name>A0ABS7XX21_9FLAO</name>
<evidence type="ECO:0000256" key="1">
    <source>
        <dbReference type="SAM" id="Phobius"/>
    </source>
</evidence>
<gene>
    <name evidence="2" type="ORF">LBU54_15235</name>
</gene>
<feature type="transmembrane region" description="Helical" evidence="1">
    <location>
        <begin position="12"/>
        <end position="29"/>
    </location>
</feature>
<keyword evidence="1" id="KW-0472">Membrane</keyword>
<keyword evidence="1" id="KW-1133">Transmembrane helix</keyword>
<feature type="transmembrane region" description="Helical" evidence="1">
    <location>
        <begin position="41"/>
        <end position="65"/>
    </location>
</feature>
<dbReference type="RefSeq" id="WP_224531975.1">
    <property type="nucleotide sequence ID" value="NZ_JAIUJR010000033.1"/>
</dbReference>
<dbReference type="Proteomes" id="UP001198901">
    <property type="component" value="Unassembled WGS sequence"/>
</dbReference>
<keyword evidence="3" id="KW-1185">Reference proteome</keyword>
<sequence length="66" mass="7748">MEKGLRLEHKLLIFFGGMFIVLFAGFNYFEKIPGITKHEKSIAIILYYLGIVFWIGGFLLLLYLYK</sequence>
<reference evidence="3" key="1">
    <citation type="submission" date="2023-07" db="EMBL/GenBank/DDBJ databases">
        <authorList>
            <person name="Yue Y."/>
        </authorList>
    </citation>
    <scope>NUCLEOTIDE SEQUENCE [LARGE SCALE GENOMIC DNA]</scope>
    <source>
        <strain evidence="3">D23</strain>
    </source>
</reference>
<evidence type="ECO:0000313" key="2">
    <source>
        <dbReference type="EMBL" id="MCA0133944.1"/>
    </source>
</evidence>
<proteinExistence type="predicted"/>
<accession>A0ABS7XX21</accession>
<keyword evidence="1" id="KW-0812">Transmembrane</keyword>
<organism evidence="2 3">
    <name type="scientific">Winogradskyella alexanderae</name>
    <dbReference type="NCBI Taxonomy" id="2877123"/>
    <lineage>
        <taxon>Bacteria</taxon>
        <taxon>Pseudomonadati</taxon>
        <taxon>Bacteroidota</taxon>
        <taxon>Flavobacteriia</taxon>
        <taxon>Flavobacteriales</taxon>
        <taxon>Flavobacteriaceae</taxon>
        <taxon>Winogradskyella</taxon>
    </lineage>
</organism>
<comment type="caution">
    <text evidence="2">The sequence shown here is derived from an EMBL/GenBank/DDBJ whole genome shotgun (WGS) entry which is preliminary data.</text>
</comment>
<evidence type="ECO:0000313" key="3">
    <source>
        <dbReference type="Proteomes" id="UP001198901"/>
    </source>
</evidence>
<dbReference type="EMBL" id="JAIUJR010000033">
    <property type="protein sequence ID" value="MCA0133944.1"/>
    <property type="molecule type" value="Genomic_DNA"/>
</dbReference>